<evidence type="ECO:0000313" key="3">
    <source>
        <dbReference type="Proteomes" id="UP000321807"/>
    </source>
</evidence>
<dbReference type="Pfam" id="PF08013">
    <property type="entry name" value="GatZ_KbaZ-like"/>
    <property type="match status" value="1"/>
</dbReference>
<comment type="pathway">
    <text evidence="1">Carbohydrate metabolism; D-tagatose 6-phosphate degradation; D-glyceraldehyde 3-phosphate and glycerone phosphate from D-tagatose 6-phosphate: step 2/2.</text>
</comment>
<dbReference type="Gene3D" id="3.20.20.70">
    <property type="entry name" value="Aldolase class I"/>
    <property type="match status" value="1"/>
</dbReference>
<dbReference type="GO" id="GO:2001059">
    <property type="term" value="P:D-tagatose 6-phosphate catabolic process"/>
    <property type="evidence" value="ECO:0007669"/>
    <property type="project" value="UniProtKB-UniPathway"/>
</dbReference>
<dbReference type="InterPro" id="IPR012062">
    <property type="entry name" value="GatZ/KbaZ-like"/>
</dbReference>
<dbReference type="InterPro" id="IPR050303">
    <property type="entry name" value="GatZ_KbaZ_carbometab"/>
</dbReference>
<dbReference type="AlphaFoldDB" id="A0A5B9DVR8"/>
<dbReference type="EMBL" id="CP042807">
    <property type="protein sequence ID" value="QEE23328.1"/>
    <property type="molecule type" value="Genomic_DNA"/>
</dbReference>
<dbReference type="Proteomes" id="UP000321807">
    <property type="component" value="Chromosome"/>
</dbReference>
<dbReference type="GO" id="GO:0005975">
    <property type="term" value="P:carbohydrate metabolic process"/>
    <property type="evidence" value="ECO:0007669"/>
    <property type="project" value="InterPro"/>
</dbReference>
<dbReference type="PANTHER" id="PTHR32502:SF2">
    <property type="entry name" value="D-TAGATOSE-1,6-BISPHOSPHATE ALDOLASE SUBUNIT KBAZ"/>
    <property type="match status" value="1"/>
</dbReference>
<reference evidence="2 3" key="1">
    <citation type="submission" date="2019-08" db="EMBL/GenBank/DDBJ databases">
        <title>Complete genome sequence of Rhodanobacter glycinis strain T01E-68 isolated from tomato root.</title>
        <authorList>
            <person name="Weon H.-Y."/>
            <person name="Lee S.A."/>
        </authorList>
    </citation>
    <scope>NUCLEOTIDE SEQUENCE [LARGE SCALE GENOMIC DNA]</scope>
    <source>
        <strain evidence="2 3">T01E-68</strain>
    </source>
</reference>
<dbReference type="PIRSF" id="PIRSF009264">
    <property type="entry name" value="TagBP_ald_AgaZ"/>
    <property type="match status" value="1"/>
</dbReference>
<organism evidence="2 3">
    <name type="scientific">Rhodanobacter glycinis</name>
    <dbReference type="NCBI Taxonomy" id="582702"/>
    <lineage>
        <taxon>Bacteria</taxon>
        <taxon>Pseudomonadati</taxon>
        <taxon>Pseudomonadota</taxon>
        <taxon>Gammaproteobacteria</taxon>
        <taxon>Lysobacterales</taxon>
        <taxon>Rhodanobacteraceae</taxon>
        <taxon>Rhodanobacter</taxon>
    </lineage>
</organism>
<dbReference type="UniPathway" id="UPA00704">
    <property type="reaction ID" value="UER00716"/>
</dbReference>
<proteinExistence type="predicted"/>
<evidence type="ECO:0000256" key="1">
    <source>
        <dbReference type="ARBA" id="ARBA00005191"/>
    </source>
</evidence>
<dbReference type="GO" id="GO:0009025">
    <property type="term" value="F:tagatose-bisphosphate aldolase activity"/>
    <property type="evidence" value="ECO:0007669"/>
    <property type="project" value="UniProtKB-EC"/>
</dbReference>
<name>A0A5B9DVR8_9GAMM</name>
<dbReference type="Gene3D" id="1.10.400.20">
    <property type="entry name" value="putative tagatose 6-phosphate kinase domain like"/>
    <property type="match status" value="1"/>
</dbReference>
<dbReference type="GO" id="GO:0009401">
    <property type="term" value="P:phosphoenolpyruvate-dependent sugar phosphotransferase system"/>
    <property type="evidence" value="ECO:0007669"/>
    <property type="project" value="TreeGrafter"/>
</dbReference>
<dbReference type="GO" id="GO:0005886">
    <property type="term" value="C:plasma membrane"/>
    <property type="evidence" value="ECO:0007669"/>
    <property type="project" value="TreeGrafter"/>
</dbReference>
<accession>A0A5B9DVR8</accession>
<dbReference type="InterPro" id="IPR013785">
    <property type="entry name" value="Aldolase_TIM"/>
</dbReference>
<dbReference type="EC" id="4.1.2.40" evidence="2"/>
<dbReference type="SUPFAM" id="SSF51569">
    <property type="entry name" value="Aldolase"/>
    <property type="match status" value="1"/>
</dbReference>
<evidence type="ECO:0000313" key="2">
    <source>
        <dbReference type="EMBL" id="QEE23328.1"/>
    </source>
</evidence>
<gene>
    <name evidence="2" type="ORF">CS053_01550</name>
</gene>
<dbReference type="PANTHER" id="PTHR32502">
    <property type="entry name" value="N-ACETYLGALACTOSAMINE PERMEASE II COMPONENT-RELATED"/>
    <property type="match status" value="1"/>
</dbReference>
<sequence>MDKLFDLVSRHRRGEPAGIYSVCSAHPLVIEAAMRQSLSDQTLLLIEATSNQVDQFGGYTGMTPPQFRDYVLSFAQRVGFPRDRLILGGDHLGPNRWQTLDSATAMAHAETLIESYVAAGFSKIHLDCSMACADDATPVSDEVSSIRAARLADVAECTARQHFGMSTIAYVIGTEVPVPGGAHETIEALTPTAPSAARTTMTRHMEAFQARGLDDAWHRVIGLVVQPGVEFDHFQVIDYRPRDARALSNVVNDYDRLVFEAHSTDYQTPQALSKLVSDHFAILKVGPGLTFALREALFALTWMEEALIEPSKGSRLRQVVDQAMRDKPDFWKAYYPGTGSEQAFARAYSFSDRIRYYWPDPQVQAAEKALFANLAETVLPLPLISQFFPGQFQRIRAGELEPDAKSLVLDRIRDVLRDYAQACNG</sequence>
<dbReference type="KEGG" id="rgl:CS053_01550"/>
<protein>
    <submittedName>
        <fullName evidence="2">D-tagatose-bisphosphate aldolase, class II, non-catalytic subunit</fullName>
        <ecNumber evidence="2">4.1.2.40</ecNumber>
    </submittedName>
</protein>
<keyword evidence="2" id="KW-0456">Lyase</keyword>
<dbReference type="RefSeq" id="WP_147626087.1">
    <property type="nucleotide sequence ID" value="NZ_CP042807.1"/>
</dbReference>
<dbReference type="NCBIfam" id="TIGR02810">
    <property type="entry name" value="agaZ_gatZ"/>
    <property type="match status" value="1"/>
</dbReference>